<accession>A0ABN2HU86</accession>
<dbReference type="RefSeq" id="WP_346115016.1">
    <property type="nucleotide sequence ID" value="NZ_BAAAMU010000194.1"/>
</dbReference>
<proteinExistence type="predicted"/>
<evidence type="ECO:0000313" key="2">
    <source>
        <dbReference type="EMBL" id="GAA1693655.1"/>
    </source>
</evidence>
<organism evidence="2 3">
    <name type="scientific">Nonomuraea maheshkhaliensis</name>
    <dbReference type="NCBI Taxonomy" id="419590"/>
    <lineage>
        <taxon>Bacteria</taxon>
        <taxon>Bacillati</taxon>
        <taxon>Actinomycetota</taxon>
        <taxon>Actinomycetes</taxon>
        <taxon>Streptosporangiales</taxon>
        <taxon>Streptosporangiaceae</taxon>
        <taxon>Nonomuraea</taxon>
    </lineage>
</organism>
<comment type="caution">
    <text evidence="2">The sequence shown here is derived from an EMBL/GenBank/DDBJ whole genome shotgun (WGS) entry which is preliminary data.</text>
</comment>
<evidence type="ECO:0008006" key="4">
    <source>
        <dbReference type="Google" id="ProtNLM"/>
    </source>
</evidence>
<sequence length="279" mass="30419">MSTPSNQPPKLVVPGQNTPPAGTQQLHIANRSGNIARTVQVTPAGARPDPGFYRRLIGQLNIARQPTRQAMVLSGLGVAALALDVAATLNVGNPFLFSSRRDTWKEMSGSLEGNRSNMWRGYFDDIAPNWKGDAAEMLQQYVRFNVNGLFSQLGKVSDDMSGAMQTQFKEVAEYDLSVLGLYAGSAPVFRALAGMSAHPVGRAALLSYLGIWAGALGNLLKQFADIYVTNEGELNKLELRLNDLLGAFYNSGKPEQGARELNISPQIQHQDRWVPMEES</sequence>
<keyword evidence="3" id="KW-1185">Reference proteome</keyword>
<dbReference type="EMBL" id="BAAAMU010000194">
    <property type="protein sequence ID" value="GAA1693655.1"/>
    <property type="molecule type" value="Genomic_DNA"/>
</dbReference>
<name>A0ABN2HU86_9ACTN</name>
<evidence type="ECO:0000313" key="3">
    <source>
        <dbReference type="Proteomes" id="UP001500064"/>
    </source>
</evidence>
<feature type="region of interest" description="Disordered" evidence="1">
    <location>
        <begin position="1"/>
        <end position="22"/>
    </location>
</feature>
<protein>
    <recommendedName>
        <fullName evidence="4">WXG100 family type VII secretion target</fullName>
    </recommendedName>
</protein>
<reference evidence="2 3" key="1">
    <citation type="journal article" date="2019" name="Int. J. Syst. Evol. Microbiol.">
        <title>The Global Catalogue of Microorganisms (GCM) 10K type strain sequencing project: providing services to taxonomists for standard genome sequencing and annotation.</title>
        <authorList>
            <consortium name="The Broad Institute Genomics Platform"/>
            <consortium name="The Broad Institute Genome Sequencing Center for Infectious Disease"/>
            <person name="Wu L."/>
            <person name="Ma J."/>
        </authorList>
    </citation>
    <scope>NUCLEOTIDE SEQUENCE [LARGE SCALE GENOMIC DNA]</scope>
    <source>
        <strain evidence="2 3">JCM 13929</strain>
    </source>
</reference>
<evidence type="ECO:0000256" key="1">
    <source>
        <dbReference type="SAM" id="MobiDB-lite"/>
    </source>
</evidence>
<dbReference type="Proteomes" id="UP001500064">
    <property type="component" value="Unassembled WGS sequence"/>
</dbReference>
<gene>
    <name evidence="2" type="ORF">GCM10009733_106890</name>
</gene>